<dbReference type="Gene3D" id="1.10.1660.10">
    <property type="match status" value="1"/>
</dbReference>
<dbReference type="Gene3D" id="3.40.50.1390">
    <property type="entry name" value="Resolvase, N-terminal catalytic domain"/>
    <property type="match status" value="1"/>
</dbReference>
<dbReference type="NCBIfam" id="NF033518">
    <property type="entry name" value="transpos_IS607"/>
    <property type="match status" value="1"/>
</dbReference>
<dbReference type="CDD" id="cd04762">
    <property type="entry name" value="HTH_MerR-trunc"/>
    <property type="match status" value="1"/>
</dbReference>
<organism evidence="8">
    <name type="scientific">Planktothricoides sp. SpSt-374</name>
    <dbReference type="NCBI Taxonomy" id="2282167"/>
    <lineage>
        <taxon>Bacteria</taxon>
        <taxon>Bacillati</taxon>
        <taxon>Cyanobacteriota</taxon>
        <taxon>Cyanophyceae</taxon>
        <taxon>Oscillatoriophycideae</taxon>
        <taxon>Oscillatoriales</taxon>
        <taxon>Oscillatoriaceae</taxon>
        <taxon>Planktothricoides</taxon>
    </lineage>
</organism>
<evidence type="ECO:0000256" key="2">
    <source>
        <dbReference type="ARBA" id="ARBA00023125"/>
    </source>
</evidence>
<protein>
    <submittedName>
        <fullName evidence="8">IS607 family transposase</fullName>
    </submittedName>
</protein>
<keyword evidence="3" id="KW-0233">DNA recombination</keyword>
<dbReference type="InterPro" id="IPR009061">
    <property type="entry name" value="DNA-bd_dom_put_sf"/>
</dbReference>
<dbReference type="InterPro" id="IPR041657">
    <property type="entry name" value="HTH_17"/>
</dbReference>
<dbReference type="PANTHER" id="PTHR36172">
    <property type="match status" value="1"/>
</dbReference>
<dbReference type="SMART" id="SM00857">
    <property type="entry name" value="Resolvase"/>
    <property type="match status" value="1"/>
</dbReference>
<dbReference type="InterPro" id="IPR036162">
    <property type="entry name" value="Resolvase-like_N_sf"/>
</dbReference>
<feature type="domain" description="Resolvase/invertase-type recombinase catalytic" evidence="7">
    <location>
        <begin position="57"/>
        <end position="196"/>
    </location>
</feature>
<evidence type="ECO:0000313" key="8">
    <source>
        <dbReference type="EMBL" id="HGG01792.1"/>
    </source>
</evidence>
<evidence type="ECO:0000259" key="7">
    <source>
        <dbReference type="PROSITE" id="PS51736"/>
    </source>
</evidence>
<dbReference type="SUPFAM" id="SSF53041">
    <property type="entry name" value="Resolvase-like"/>
    <property type="match status" value="1"/>
</dbReference>
<comment type="caution">
    <text evidence="8">The sequence shown here is derived from an EMBL/GenBank/DDBJ whole genome shotgun (WGS) entry which is preliminary data.</text>
</comment>
<name>A0A7C3VHU1_9CYAN</name>
<dbReference type="GO" id="GO:0000150">
    <property type="term" value="F:DNA strand exchange activity"/>
    <property type="evidence" value="ECO:0007669"/>
    <property type="project" value="InterPro"/>
</dbReference>
<dbReference type="Gene3D" id="1.10.287.2170">
    <property type="match status" value="1"/>
</dbReference>
<dbReference type="PROSITE" id="PS00397">
    <property type="entry name" value="RECOMBINASES_1"/>
    <property type="match status" value="1"/>
</dbReference>
<evidence type="ECO:0000256" key="6">
    <source>
        <dbReference type="SAM" id="MobiDB-lite"/>
    </source>
</evidence>
<reference evidence="8" key="1">
    <citation type="journal article" date="2020" name="mSystems">
        <title>Genome- and Community-Level Interaction Insights into Carbon Utilization and Element Cycling Functions of Hydrothermarchaeota in Hydrothermal Sediment.</title>
        <authorList>
            <person name="Zhou Z."/>
            <person name="Liu Y."/>
            <person name="Xu W."/>
            <person name="Pan J."/>
            <person name="Luo Z.H."/>
            <person name="Li M."/>
        </authorList>
    </citation>
    <scope>NUCLEOTIDE SEQUENCE [LARGE SCALE GENOMIC DNA]</scope>
    <source>
        <strain evidence="8">SpSt-374</strain>
    </source>
</reference>
<evidence type="ECO:0000256" key="3">
    <source>
        <dbReference type="ARBA" id="ARBA00023172"/>
    </source>
</evidence>
<feature type="active site" description="O-(5'-phospho-DNA)-serine intermediate" evidence="4 5">
    <location>
        <position position="65"/>
    </location>
</feature>
<dbReference type="GO" id="GO:0003677">
    <property type="term" value="F:DNA binding"/>
    <property type="evidence" value="ECO:0007669"/>
    <property type="project" value="UniProtKB-KW"/>
</dbReference>
<feature type="region of interest" description="Disordered" evidence="6">
    <location>
        <begin position="191"/>
        <end position="218"/>
    </location>
</feature>
<dbReference type="PANTHER" id="PTHR36172:SF1">
    <property type="entry name" value="RESOLVASE-RELATED"/>
    <property type="match status" value="1"/>
</dbReference>
<dbReference type="InterPro" id="IPR051491">
    <property type="entry name" value="Recombinase/Transposase-rel"/>
</dbReference>
<dbReference type="CDD" id="cd03769">
    <property type="entry name" value="SR_IS607_transposase_like"/>
    <property type="match status" value="1"/>
</dbReference>
<proteinExistence type="predicted"/>
<accession>A0A7C3VHU1</accession>
<dbReference type="Pfam" id="PF12728">
    <property type="entry name" value="HTH_17"/>
    <property type="match status" value="1"/>
</dbReference>
<feature type="compositionally biased region" description="Basic and acidic residues" evidence="6">
    <location>
        <begin position="199"/>
        <end position="210"/>
    </location>
</feature>
<keyword evidence="1" id="KW-0229">DNA integration</keyword>
<dbReference type="SUPFAM" id="SSF46955">
    <property type="entry name" value="Putative DNA-binding domain"/>
    <property type="match status" value="1"/>
</dbReference>
<dbReference type="AlphaFoldDB" id="A0A7C3VHU1"/>
<dbReference type="InterPro" id="IPR041718">
    <property type="entry name" value="IS607_transposase-like"/>
</dbReference>
<sequence length="218" mass="25115">MKYVTPQKAASLLGVSVSSLRRWSDSGQLTTFRTPGGQRRYNLEEIEKAAKLPRPVVTVCYARVSTHSQRDELQRQIEFLRSREPEAELVSEIGSGLNFRRRKFLAVLDRVLAGDIQRLVVAYPDRLVRFGFELIKWLCAKTECELVVLHERQLSPEQELVTDMLSIIHCFSSRLDGLRKYQKPIKEALQEDYQTRSQQKPDQEAAKQCDENQGLPHS</sequence>
<evidence type="ECO:0000256" key="4">
    <source>
        <dbReference type="PIRSR" id="PIRSR606118-50"/>
    </source>
</evidence>
<dbReference type="InterPro" id="IPR006118">
    <property type="entry name" value="Recombinase_CS"/>
</dbReference>
<dbReference type="FunFam" id="3.40.50.1390:FF:000002">
    <property type="entry name" value="ORF1 in transposon ISC1904"/>
    <property type="match status" value="1"/>
</dbReference>
<dbReference type="Pfam" id="PF00239">
    <property type="entry name" value="Resolvase"/>
    <property type="match status" value="1"/>
</dbReference>
<evidence type="ECO:0000256" key="5">
    <source>
        <dbReference type="PROSITE-ProRule" id="PRU10137"/>
    </source>
</evidence>
<dbReference type="InterPro" id="IPR006119">
    <property type="entry name" value="Resolv_N"/>
</dbReference>
<dbReference type="PROSITE" id="PS51736">
    <property type="entry name" value="RECOMBINASES_3"/>
    <property type="match status" value="1"/>
</dbReference>
<dbReference type="InterPro" id="IPR048046">
    <property type="entry name" value="Transpos_IS607"/>
</dbReference>
<dbReference type="EMBL" id="DSPX01000144">
    <property type="protein sequence ID" value="HGG01792.1"/>
    <property type="molecule type" value="Genomic_DNA"/>
</dbReference>
<dbReference type="GO" id="GO:0015074">
    <property type="term" value="P:DNA integration"/>
    <property type="evidence" value="ECO:0007669"/>
    <property type="project" value="UniProtKB-KW"/>
</dbReference>
<gene>
    <name evidence="8" type="ORF">ENR15_14365</name>
</gene>
<keyword evidence="2" id="KW-0238">DNA-binding</keyword>
<evidence type="ECO:0000256" key="1">
    <source>
        <dbReference type="ARBA" id="ARBA00022908"/>
    </source>
</evidence>